<feature type="domain" description="Enoyl reductase (ER)" evidence="1">
    <location>
        <begin position="8"/>
        <end position="323"/>
    </location>
</feature>
<dbReference type="PANTHER" id="PTHR45033:SF3">
    <property type="entry name" value="DEHYDROGENASE, PUTATIVE (AFU_ORTHOLOGUE AFUA_2G13270)-RELATED"/>
    <property type="match status" value="1"/>
</dbReference>
<gene>
    <name evidence="2" type="ORF">SAMN05216243_0719</name>
</gene>
<dbReference type="SUPFAM" id="SSF50129">
    <property type="entry name" value="GroES-like"/>
    <property type="match status" value="1"/>
</dbReference>
<dbReference type="InterPro" id="IPR036291">
    <property type="entry name" value="NAD(P)-bd_dom_sf"/>
</dbReference>
<reference evidence="2 3" key="1">
    <citation type="submission" date="2016-10" db="EMBL/GenBank/DDBJ databases">
        <authorList>
            <person name="de Groot N.N."/>
        </authorList>
    </citation>
    <scope>NUCLEOTIDE SEQUENCE [LARGE SCALE GENOMIC DNA]</scope>
    <source>
        <strain evidence="2 3">CGMCC 1.6502</strain>
    </source>
</reference>
<dbReference type="Pfam" id="PF00107">
    <property type="entry name" value="ADH_zinc_N"/>
    <property type="match status" value="1"/>
</dbReference>
<evidence type="ECO:0000313" key="3">
    <source>
        <dbReference type="Proteomes" id="UP000198694"/>
    </source>
</evidence>
<dbReference type="InterPro" id="IPR011032">
    <property type="entry name" value="GroES-like_sf"/>
</dbReference>
<dbReference type="Pfam" id="PF08240">
    <property type="entry name" value="ADH_N"/>
    <property type="match status" value="1"/>
</dbReference>
<dbReference type="Proteomes" id="UP000198694">
    <property type="component" value="Unassembled WGS sequence"/>
</dbReference>
<accession>A0A1G8WDB7</accession>
<dbReference type="AlphaFoldDB" id="A0A1G8WDB7"/>
<dbReference type="GO" id="GO:0016491">
    <property type="term" value="F:oxidoreductase activity"/>
    <property type="evidence" value="ECO:0007669"/>
    <property type="project" value="InterPro"/>
</dbReference>
<dbReference type="EMBL" id="FNFL01000001">
    <property type="protein sequence ID" value="SDJ76242.1"/>
    <property type="molecule type" value="Genomic_DNA"/>
</dbReference>
<dbReference type="RefSeq" id="WP_093211132.1">
    <property type="nucleotide sequence ID" value="NZ_FNFL01000001.1"/>
</dbReference>
<proteinExistence type="predicted"/>
<dbReference type="Gene3D" id="3.90.180.10">
    <property type="entry name" value="Medium-chain alcohol dehydrogenases, catalytic domain"/>
    <property type="match status" value="1"/>
</dbReference>
<dbReference type="SUPFAM" id="SSF51735">
    <property type="entry name" value="NAD(P)-binding Rossmann-fold domains"/>
    <property type="match status" value="1"/>
</dbReference>
<dbReference type="STRING" id="407036.SAMN05216243_0719"/>
<protein>
    <submittedName>
        <fullName evidence="2">Zinc-binding alcohol dehydrogenase/oxidoreductase</fullName>
    </submittedName>
</protein>
<dbReference type="Gene3D" id="3.40.50.720">
    <property type="entry name" value="NAD(P)-binding Rossmann-like Domain"/>
    <property type="match status" value="1"/>
</dbReference>
<dbReference type="PANTHER" id="PTHR45033">
    <property type="match status" value="1"/>
</dbReference>
<dbReference type="InterPro" id="IPR013149">
    <property type="entry name" value="ADH-like_C"/>
</dbReference>
<dbReference type="OrthoDB" id="9787435at2"/>
<sequence length="326" mass="35450">MKAFVHQGKELKYTDIAEQQVMKGKVKVQLKSAGLNHRDLNIPIRRGEHQEPLVLGSDGAGIVVEVGEGVTSVSAGDEVILNPGIGWFKNSEAPPQGFEILGMPDHGSFAEFITISSGQVERKPEYLNWDEAGVLALSALTGYRALFTKGGIQAGETVFIPGAGSGVATFLIQFAKAAGAKVIVTSRSEKKQNKAVEIGADKAIDTNSNWQDELAGEQIDLVIDSVGRATFNRSLDILKKGGKIVSFGATTEDEITINIRKFFYGQYQLFGSTMGSREELRELLQFMEKHQIHPIVGSVFDLKDTEAAFDYLEAAKQFGKIALRIS</sequence>
<dbReference type="InterPro" id="IPR052711">
    <property type="entry name" value="Zinc_ADH-like"/>
</dbReference>
<organism evidence="2 3">
    <name type="scientific">Sediminibacillus albus</name>
    <dbReference type="NCBI Taxonomy" id="407036"/>
    <lineage>
        <taxon>Bacteria</taxon>
        <taxon>Bacillati</taxon>
        <taxon>Bacillota</taxon>
        <taxon>Bacilli</taxon>
        <taxon>Bacillales</taxon>
        <taxon>Bacillaceae</taxon>
        <taxon>Sediminibacillus</taxon>
    </lineage>
</organism>
<keyword evidence="3" id="KW-1185">Reference proteome</keyword>
<name>A0A1G8WDB7_9BACI</name>
<evidence type="ECO:0000259" key="1">
    <source>
        <dbReference type="SMART" id="SM00829"/>
    </source>
</evidence>
<dbReference type="InterPro" id="IPR013154">
    <property type="entry name" value="ADH-like_N"/>
</dbReference>
<dbReference type="InterPro" id="IPR020843">
    <property type="entry name" value="ER"/>
</dbReference>
<dbReference type="SMART" id="SM00829">
    <property type="entry name" value="PKS_ER"/>
    <property type="match status" value="1"/>
</dbReference>
<evidence type="ECO:0000313" key="2">
    <source>
        <dbReference type="EMBL" id="SDJ76242.1"/>
    </source>
</evidence>